<protein>
    <submittedName>
        <fullName evidence="8">MFS-type transporter involved in bile tolerance, Atg22 family</fullName>
    </submittedName>
</protein>
<name>A0A9X8RC90_9BACI</name>
<evidence type="ECO:0000256" key="5">
    <source>
        <dbReference type="ARBA" id="ARBA00023136"/>
    </source>
</evidence>
<reference evidence="8 9" key="1">
    <citation type="submission" date="2017-01" db="EMBL/GenBank/DDBJ databases">
        <authorList>
            <person name="Varghese N."/>
            <person name="Submissions S."/>
        </authorList>
    </citation>
    <scope>NUCLEOTIDE SEQUENCE [LARGE SCALE GENOMIC DNA]</scope>
    <source>
        <strain evidence="8 9">RUG2-6</strain>
    </source>
</reference>
<feature type="transmembrane region" description="Helical" evidence="6">
    <location>
        <begin position="145"/>
        <end position="162"/>
    </location>
</feature>
<dbReference type="Pfam" id="PF07690">
    <property type="entry name" value="MFS_1"/>
    <property type="match status" value="1"/>
</dbReference>
<organism evidence="8 9">
    <name type="scientific">Peribacillus simplex</name>
    <dbReference type="NCBI Taxonomy" id="1478"/>
    <lineage>
        <taxon>Bacteria</taxon>
        <taxon>Bacillati</taxon>
        <taxon>Bacillota</taxon>
        <taxon>Bacilli</taxon>
        <taxon>Bacillales</taxon>
        <taxon>Bacillaceae</taxon>
        <taxon>Peribacillus</taxon>
    </lineage>
</organism>
<comment type="caution">
    <text evidence="8">The sequence shown here is derived from an EMBL/GenBank/DDBJ whole genome shotgun (WGS) entry which is preliminary data.</text>
</comment>
<sequence>MGNLYLRGGFELKNSNIWLLSFVSFFTDMGTYMVTPLIPIILASSGPLIIGIVEGLSETLASFLKFFSGRRSDRLKNRKGFALFGYGLSGLGRISLIISSTWVGVFIWKLIDRTGKGIRTAPRDALISESGGKNKQGRVFGLHQMMDMLGASIGIGAAYFILQMNGNQNFHDVFLYSLIPVIIGWLLLLGIKERKHEPLVKEMPPATKPKLDVKLLNPNVKKLLFIVFLFTIVNSSNSFLLLRAADLGVSTANVLLLYLLFHLTASLFSYISGAFSDRYGRRGILTVGYALYGFVYIGFAEVNTTIGLIGLFTLYGLYSAFTKGVEKALVADISNPESKGTALGFYAMITGIGLFPASLLTGLLWQIFGAEVSFLINGIIALIASILLFRMLSINVRKAI</sequence>
<dbReference type="PROSITE" id="PS50850">
    <property type="entry name" value="MFS"/>
    <property type="match status" value="1"/>
</dbReference>
<feature type="transmembrane region" description="Helical" evidence="6">
    <location>
        <begin position="254"/>
        <end position="271"/>
    </location>
</feature>
<evidence type="ECO:0000313" key="9">
    <source>
        <dbReference type="Proteomes" id="UP000185829"/>
    </source>
</evidence>
<dbReference type="GO" id="GO:0005886">
    <property type="term" value="C:plasma membrane"/>
    <property type="evidence" value="ECO:0007669"/>
    <property type="project" value="UniProtKB-SubCell"/>
</dbReference>
<dbReference type="InterPro" id="IPR005829">
    <property type="entry name" value="Sugar_transporter_CS"/>
</dbReference>
<keyword evidence="4 6" id="KW-1133">Transmembrane helix</keyword>
<dbReference type="EMBL" id="FTMX01000006">
    <property type="protein sequence ID" value="SIR86243.1"/>
    <property type="molecule type" value="Genomic_DNA"/>
</dbReference>
<dbReference type="AlphaFoldDB" id="A0A9X8RC90"/>
<feature type="transmembrane region" description="Helical" evidence="6">
    <location>
        <begin position="343"/>
        <end position="368"/>
    </location>
</feature>
<feature type="transmembrane region" description="Helical" evidence="6">
    <location>
        <begin position="305"/>
        <end position="322"/>
    </location>
</feature>
<feature type="transmembrane region" description="Helical" evidence="6">
    <location>
        <begin position="374"/>
        <end position="392"/>
    </location>
</feature>
<dbReference type="Gene3D" id="1.20.1250.20">
    <property type="entry name" value="MFS general substrate transporter like domains"/>
    <property type="match status" value="2"/>
</dbReference>
<keyword evidence="2" id="KW-0813">Transport</keyword>
<keyword evidence="3 6" id="KW-0812">Transmembrane</keyword>
<dbReference type="InterPro" id="IPR036259">
    <property type="entry name" value="MFS_trans_sf"/>
</dbReference>
<evidence type="ECO:0000313" key="8">
    <source>
        <dbReference type="EMBL" id="SIR86243.1"/>
    </source>
</evidence>
<evidence type="ECO:0000256" key="3">
    <source>
        <dbReference type="ARBA" id="ARBA00022692"/>
    </source>
</evidence>
<dbReference type="GO" id="GO:0022857">
    <property type="term" value="F:transmembrane transporter activity"/>
    <property type="evidence" value="ECO:0007669"/>
    <property type="project" value="InterPro"/>
</dbReference>
<dbReference type="SUPFAM" id="SSF103473">
    <property type="entry name" value="MFS general substrate transporter"/>
    <property type="match status" value="1"/>
</dbReference>
<feature type="transmembrane region" description="Helical" evidence="6">
    <location>
        <begin position="17"/>
        <end position="42"/>
    </location>
</feature>
<keyword evidence="5 6" id="KW-0472">Membrane</keyword>
<dbReference type="CDD" id="cd17370">
    <property type="entry name" value="MFS_MJ1317_like"/>
    <property type="match status" value="1"/>
</dbReference>
<proteinExistence type="predicted"/>
<feature type="transmembrane region" description="Helical" evidence="6">
    <location>
        <begin position="48"/>
        <end position="68"/>
    </location>
</feature>
<dbReference type="PROSITE" id="PS00216">
    <property type="entry name" value="SUGAR_TRANSPORT_1"/>
    <property type="match status" value="1"/>
</dbReference>
<evidence type="ECO:0000256" key="4">
    <source>
        <dbReference type="ARBA" id="ARBA00022989"/>
    </source>
</evidence>
<dbReference type="PANTHER" id="PTHR23518">
    <property type="entry name" value="C-METHYLTRANSFERASE"/>
    <property type="match status" value="1"/>
</dbReference>
<accession>A0A9X8RC90</accession>
<feature type="transmembrane region" description="Helical" evidence="6">
    <location>
        <begin position="174"/>
        <end position="191"/>
    </location>
</feature>
<evidence type="ECO:0000256" key="2">
    <source>
        <dbReference type="ARBA" id="ARBA00022448"/>
    </source>
</evidence>
<feature type="transmembrane region" description="Helical" evidence="6">
    <location>
        <begin position="223"/>
        <end position="242"/>
    </location>
</feature>
<dbReference type="InterPro" id="IPR020846">
    <property type="entry name" value="MFS_dom"/>
</dbReference>
<evidence type="ECO:0000256" key="1">
    <source>
        <dbReference type="ARBA" id="ARBA00004651"/>
    </source>
</evidence>
<gene>
    <name evidence="8" type="ORF">SAMN05878482_106243</name>
</gene>
<evidence type="ECO:0000259" key="7">
    <source>
        <dbReference type="PROSITE" id="PS50850"/>
    </source>
</evidence>
<dbReference type="Proteomes" id="UP000185829">
    <property type="component" value="Unassembled WGS sequence"/>
</dbReference>
<dbReference type="InterPro" id="IPR011701">
    <property type="entry name" value="MFS"/>
</dbReference>
<comment type="subcellular location">
    <subcellularLocation>
        <location evidence="1">Cell membrane</location>
        <topology evidence="1">Multi-pass membrane protein</topology>
    </subcellularLocation>
</comment>
<evidence type="ECO:0000256" key="6">
    <source>
        <dbReference type="SAM" id="Phobius"/>
    </source>
</evidence>
<feature type="domain" description="Major facilitator superfamily (MFS) profile" evidence="7">
    <location>
        <begin position="214"/>
        <end position="400"/>
    </location>
</feature>
<dbReference type="PANTHER" id="PTHR23518:SF2">
    <property type="entry name" value="MAJOR FACILITATOR SUPERFAMILY TRANSPORTER"/>
    <property type="match status" value="1"/>
</dbReference>